<protein>
    <submittedName>
        <fullName evidence="1">Uncharacterized protein</fullName>
    </submittedName>
</protein>
<dbReference type="AlphaFoldDB" id="A0A3G8YJ78"/>
<gene>
    <name evidence="1" type="ORF">EHF33_00910</name>
</gene>
<dbReference type="KEGG" id="dph:EHF33_00910"/>
<dbReference type="OrthoDB" id="60113at2"/>
<dbReference type="EMBL" id="CP034183">
    <property type="protein sequence ID" value="AZI41491.1"/>
    <property type="molecule type" value="Genomic_DNA"/>
</dbReference>
<sequence>MGDAKRRKALGLMPTVYPFEVLLDREGELTPVSLPEGQVQRQQIIKALEHLPRGAYWDQMYRTDFVSAGMPEERLITREDVEKIPVPPRRRILGELAVWPAGNHQDEPGEIKVEGAENTWVKIRSRQHAFENQSWQQFSEPEDPAEMLGYLFQHPALQLEGDGVGRYSAEQSSDGSITWTPQPPEELKNALTTFVQRWHGETPEEWAEIHAERLEQDPDEIQTGEAQTDAAQTPNALKSGFELRQPAPLRSFFAPPFDFVGPFEVYPLAEEQAYSLDGGQTWQDYPVNEPEDDDGEFGDFTDVDTFTATIWADGRMDWPKDALDASLAPRLSADLQKYTGADDPQNWKSYTEGVLKSFYEIEDENQDLPQVQAIKINVPNDLYEDEDGGDSFEAQVIEDEISFDGETWHDLYEDLPDELMSASEEQ</sequence>
<evidence type="ECO:0000313" key="1">
    <source>
        <dbReference type="EMBL" id="AZI41491.1"/>
    </source>
</evidence>
<reference evidence="1 2" key="1">
    <citation type="submission" date="2018-11" db="EMBL/GenBank/DDBJ databases">
        <title>Deinococcus shelandsis sp. nov., isolated from South Shetland Islands soil of Antarctica.</title>
        <authorList>
            <person name="Tian J."/>
        </authorList>
    </citation>
    <scope>NUCLEOTIDE SEQUENCE [LARGE SCALE GENOMIC DNA]</scope>
    <source>
        <strain evidence="1 2">S14-83T</strain>
    </source>
</reference>
<proteinExistence type="predicted"/>
<name>A0A3G8YJ78_9DEIO</name>
<accession>A0A3G8YJ78</accession>
<organism evidence="1 2">
    <name type="scientific">Deinococcus psychrotolerans</name>
    <dbReference type="NCBI Taxonomy" id="2489213"/>
    <lineage>
        <taxon>Bacteria</taxon>
        <taxon>Thermotogati</taxon>
        <taxon>Deinococcota</taxon>
        <taxon>Deinococci</taxon>
        <taxon>Deinococcales</taxon>
        <taxon>Deinococcaceae</taxon>
        <taxon>Deinococcus</taxon>
    </lineage>
</organism>
<dbReference type="RefSeq" id="WP_124867205.1">
    <property type="nucleotide sequence ID" value="NZ_CP034183.1"/>
</dbReference>
<evidence type="ECO:0000313" key="2">
    <source>
        <dbReference type="Proteomes" id="UP000276417"/>
    </source>
</evidence>
<keyword evidence="2" id="KW-1185">Reference proteome</keyword>
<dbReference type="Proteomes" id="UP000276417">
    <property type="component" value="Chromosome 1"/>
</dbReference>